<evidence type="ECO:0000313" key="8">
    <source>
        <dbReference type="EMBL" id="CAE0749300.1"/>
    </source>
</evidence>
<dbReference type="GO" id="GO:0016117">
    <property type="term" value="P:carotenoid biosynthetic process"/>
    <property type="evidence" value="ECO:0007669"/>
    <property type="project" value="UniProtKB-KW"/>
</dbReference>
<dbReference type="PRINTS" id="PR00420">
    <property type="entry name" value="RNGMNOXGNASE"/>
</dbReference>
<dbReference type="NCBIfam" id="TIGR01790">
    <property type="entry name" value="carotene-cycl"/>
    <property type="match status" value="1"/>
</dbReference>
<proteinExistence type="inferred from homology"/>
<accession>A0A7S4B0U6</accession>
<dbReference type="EC" id="5.5.1.19" evidence="3"/>
<evidence type="ECO:0000256" key="1">
    <source>
        <dbReference type="ARBA" id="ARBA00005089"/>
    </source>
</evidence>
<evidence type="ECO:0000256" key="2">
    <source>
        <dbReference type="ARBA" id="ARBA00006599"/>
    </source>
</evidence>
<organism evidence="8">
    <name type="scientific">Chrysotila carterae</name>
    <name type="common">Marine alga</name>
    <name type="synonym">Syracosphaera carterae</name>
    <dbReference type="NCBI Taxonomy" id="13221"/>
    <lineage>
        <taxon>Eukaryota</taxon>
        <taxon>Haptista</taxon>
        <taxon>Haptophyta</taxon>
        <taxon>Prymnesiophyceae</taxon>
        <taxon>Isochrysidales</taxon>
        <taxon>Isochrysidaceae</taxon>
        <taxon>Chrysotila</taxon>
    </lineage>
</organism>
<comment type="pathway">
    <text evidence="1">Carotenoid biosynthesis; beta-carotene biosynthesis.</text>
</comment>
<dbReference type="GO" id="GO:0016860">
    <property type="term" value="F:intramolecular oxidoreductase activity"/>
    <property type="evidence" value="ECO:0007669"/>
    <property type="project" value="UniProtKB-ARBA"/>
</dbReference>
<dbReference type="InterPro" id="IPR036188">
    <property type="entry name" value="FAD/NAD-bd_sf"/>
</dbReference>
<dbReference type="GO" id="GO:0016705">
    <property type="term" value="F:oxidoreductase activity, acting on paired donors, with incorporation or reduction of molecular oxygen"/>
    <property type="evidence" value="ECO:0007669"/>
    <property type="project" value="InterPro"/>
</dbReference>
<dbReference type="SUPFAM" id="SSF51905">
    <property type="entry name" value="FAD/NAD(P)-binding domain"/>
    <property type="match status" value="1"/>
</dbReference>
<comment type="similarity">
    <text evidence="2">Belongs to the lycopene cyclase family.</text>
</comment>
<keyword evidence="4" id="KW-0125">Carotenoid biosynthesis</keyword>
<gene>
    <name evidence="8" type="ORF">PCAR00345_LOCUS1882</name>
</gene>
<dbReference type="InterPro" id="IPR010108">
    <property type="entry name" value="Lycopene_cyclase_b/e"/>
</dbReference>
<evidence type="ECO:0000256" key="4">
    <source>
        <dbReference type="ARBA" id="ARBA00022746"/>
    </source>
</evidence>
<dbReference type="Pfam" id="PF05834">
    <property type="entry name" value="Lycopene_cycl"/>
    <property type="match status" value="1"/>
</dbReference>
<dbReference type="EMBL" id="HBIZ01003471">
    <property type="protein sequence ID" value="CAE0749300.1"/>
    <property type="molecule type" value="Transcribed_RNA"/>
</dbReference>
<feature type="region of interest" description="Disordered" evidence="7">
    <location>
        <begin position="544"/>
        <end position="567"/>
    </location>
</feature>
<dbReference type="PANTHER" id="PTHR39757:SF5">
    <property type="entry name" value="OS02G0190600 PROTEIN"/>
    <property type="match status" value="1"/>
</dbReference>
<comment type="pathway">
    <text evidence="6">Carotenoid biosynthesis; beta-zeacarotene biosynthesis.</text>
</comment>
<dbReference type="PANTHER" id="PTHR39757">
    <property type="match status" value="1"/>
</dbReference>
<evidence type="ECO:0000256" key="7">
    <source>
        <dbReference type="SAM" id="MobiDB-lite"/>
    </source>
</evidence>
<keyword evidence="5" id="KW-0520">NAD</keyword>
<protein>
    <recommendedName>
        <fullName evidence="3">lycopene beta-cyclase</fullName>
        <ecNumber evidence="3">5.5.1.19</ecNumber>
    </recommendedName>
</protein>
<reference evidence="8" key="1">
    <citation type="submission" date="2021-01" db="EMBL/GenBank/DDBJ databases">
        <authorList>
            <person name="Corre E."/>
            <person name="Pelletier E."/>
            <person name="Niang G."/>
            <person name="Scheremetjew M."/>
            <person name="Finn R."/>
            <person name="Kale V."/>
            <person name="Holt S."/>
            <person name="Cochrane G."/>
            <person name="Meng A."/>
            <person name="Brown T."/>
            <person name="Cohen L."/>
        </authorList>
    </citation>
    <scope>NUCLEOTIDE SEQUENCE</scope>
    <source>
        <strain evidence="8">CCMP645</strain>
    </source>
</reference>
<evidence type="ECO:0000256" key="5">
    <source>
        <dbReference type="ARBA" id="ARBA00023027"/>
    </source>
</evidence>
<dbReference type="AlphaFoldDB" id="A0A7S4B0U6"/>
<dbReference type="Gene3D" id="3.50.50.60">
    <property type="entry name" value="FAD/NAD(P)-binding domain"/>
    <property type="match status" value="1"/>
</dbReference>
<evidence type="ECO:0000256" key="3">
    <source>
        <dbReference type="ARBA" id="ARBA00012242"/>
    </source>
</evidence>
<name>A0A7S4B0U6_CHRCT</name>
<evidence type="ECO:0000256" key="6">
    <source>
        <dbReference type="ARBA" id="ARBA00037906"/>
    </source>
</evidence>
<sequence>MSSDAEPLNVDVAVIGGGPAGYTMAALLAEKHGHSVVLVDPDPEAAWPNNYGSWLEEWETVSKRMAYPELLSECVAKRWDVTDCFFGGSFGTEFEERTRLDRAYVQVNRAELKRVLKSKLAKASECTVVQASLRARCVAPNVFDANLAHDAGGSDLTLSSGQRVRAKLVVDATGFESKMVARESLAAAGLWKDSTPGYQIAYGFTCDTRGHDPYAAEAMTLFDYRTDHITDAEWQKDAVDRPTFMYAMPQGQNADGSWRIFFEETSLVGRGKRRLEFSELKRRAERRLEHLGIEVVPGSISEKEYCYIPMGGLLPDASQRVIAVGGAAATVHPSTGYQLCRMLTSSTDLAATVSAELARPNFSPDTASAAAYQTLWPRKSRLQRDFQVFGGEFLGMQPVDNLRGFFAAFFMQEMDVWGGFLAGWPGLPGNENHESWYKRLQFGLGIFVRFPPQVAFALMYYAVAFSLEFGPALLRSFASPLFGEDEEETAGVKETRLRRRQVYVDGDLDAKFEVKQMLGEFESSDAVFPKDTAVTEQSELASTVADKAKADDADELETQAPTKVGAS</sequence>